<dbReference type="PANTHER" id="PTHR41252">
    <property type="entry name" value="BLR2505 PROTEIN"/>
    <property type="match status" value="1"/>
</dbReference>
<dbReference type="SUPFAM" id="SSF54427">
    <property type="entry name" value="NTF2-like"/>
    <property type="match status" value="1"/>
</dbReference>
<evidence type="ECO:0000313" key="2">
    <source>
        <dbReference type="EMBL" id="MEK9500301.1"/>
    </source>
</evidence>
<reference evidence="2 3" key="1">
    <citation type="submission" date="2024-02" db="EMBL/GenBank/DDBJ databases">
        <title>A novel Gemmatimonadota bacterium.</title>
        <authorList>
            <person name="Du Z.-J."/>
            <person name="Ye Y.-Q."/>
        </authorList>
    </citation>
    <scope>NUCLEOTIDE SEQUENCE [LARGE SCALE GENOMIC DNA]</scope>
    <source>
        <strain evidence="2 3">DH-20</strain>
    </source>
</reference>
<sequence>MSQAREVIQSLYDAFGRGDAGFVLGLMADDIHWMEAEGSPMASGNPYASPQQVGEGVFGRLLSVFDDFAAVPSEILAEGDRVVAFGRYSGVHKESGEKLDAPFVHSWTLDGETITAFQQYTDTEQHVRLMG</sequence>
<dbReference type="EMBL" id="JBBHLI010000002">
    <property type="protein sequence ID" value="MEK9500301.1"/>
    <property type="molecule type" value="Genomic_DNA"/>
</dbReference>
<evidence type="ECO:0000313" key="3">
    <source>
        <dbReference type="Proteomes" id="UP001484239"/>
    </source>
</evidence>
<dbReference type="InterPro" id="IPR037401">
    <property type="entry name" value="SnoaL-like"/>
</dbReference>
<comment type="caution">
    <text evidence="2">The sequence shown here is derived from an EMBL/GenBank/DDBJ whole genome shotgun (WGS) entry which is preliminary data.</text>
</comment>
<gene>
    <name evidence="2" type="ORF">WI372_04875</name>
</gene>
<dbReference type="InterPro" id="IPR032710">
    <property type="entry name" value="NTF2-like_dom_sf"/>
</dbReference>
<dbReference type="PANTHER" id="PTHR41252:SF1">
    <property type="entry name" value="BLR2505 PROTEIN"/>
    <property type="match status" value="1"/>
</dbReference>
<dbReference type="RefSeq" id="WP_405275170.1">
    <property type="nucleotide sequence ID" value="NZ_JBBHLI010000002.1"/>
</dbReference>
<dbReference type="Pfam" id="PF12680">
    <property type="entry name" value="SnoaL_2"/>
    <property type="match status" value="1"/>
</dbReference>
<organism evidence="2 3">
    <name type="scientific">Gaopeijia maritima</name>
    <dbReference type="NCBI Taxonomy" id="3119007"/>
    <lineage>
        <taxon>Bacteria</taxon>
        <taxon>Pseudomonadati</taxon>
        <taxon>Gemmatimonadota</taxon>
        <taxon>Longimicrobiia</taxon>
        <taxon>Gaopeijiales</taxon>
        <taxon>Gaopeijiaceae</taxon>
        <taxon>Gaopeijia</taxon>
    </lineage>
</organism>
<accession>A0ABU9E6Z7</accession>
<evidence type="ECO:0000259" key="1">
    <source>
        <dbReference type="Pfam" id="PF12680"/>
    </source>
</evidence>
<proteinExistence type="predicted"/>
<dbReference type="Proteomes" id="UP001484239">
    <property type="component" value="Unassembled WGS sequence"/>
</dbReference>
<dbReference type="Gene3D" id="3.10.450.50">
    <property type="match status" value="1"/>
</dbReference>
<protein>
    <submittedName>
        <fullName evidence="2">Nuclear transport factor 2 family protein</fullName>
    </submittedName>
</protein>
<feature type="domain" description="SnoaL-like" evidence="1">
    <location>
        <begin position="9"/>
        <end position="115"/>
    </location>
</feature>
<name>A0ABU9E6Z7_9BACT</name>
<keyword evidence="3" id="KW-1185">Reference proteome</keyword>